<evidence type="ECO:0000256" key="2">
    <source>
        <dbReference type="ARBA" id="ARBA00022692"/>
    </source>
</evidence>
<dbReference type="InterPro" id="IPR019533">
    <property type="entry name" value="Peptidase_S26"/>
</dbReference>
<keyword evidence="2 6" id="KW-0812">Transmembrane</keyword>
<feature type="transmembrane region" description="Helical" evidence="6">
    <location>
        <begin position="20"/>
        <end position="43"/>
    </location>
</feature>
<name>A0A1M7LSH2_RUMFL</name>
<dbReference type="NCBIfam" id="TIGR02228">
    <property type="entry name" value="sigpep_I_arch"/>
    <property type="match status" value="1"/>
</dbReference>
<dbReference type="GO" id="GO:0009003">
    <property type="term" value="F:signal peptidase activity"/>
    <property type="evidence" value="ECO:0007669"/>
    <property type="project" value="UniProtKB-EC"/>
</dbReference>
<evidence type="ECO:0000259" key="7">
    <source>
        <dbReference type="Pfam" id="PF10502"/>
    </source>
</evidence>
<evidence type="ECO:0000256" key="1">
    <source>
        <dbReference type="ARBA" id="ARBA00004370"/>
    </source>
</evidence>
<dbReference type="EMBL" id="FRCT01000015">
    <property type="protein sequence ID" value="SHM81165.1"/>
    <property type="molecule type" value="Genomic_DNA"/>
</dbReference>
<dbReference type="EC" id="3.4.21.89" evidence="5"/>
<proteinExistence type="predicted"/>
<dbReference type="AlphaFoldDB" id="A0A1M7LSH2"/>
<keyword evidence="4 6" id="KW-0472">Membrane</keyword>
<reference evidence="8 9" key="1">
    <citation type="submission" date="2016-11" db="EMBL/GenBank/DDBJ databases">
        <authorList>
            <person name="Jaros S."/>
            <person name="Januszkiewicz K."/>
            <person name="Wedrychowicz H."/>
        </authorList>
    </citation>
    <scope>NUCLEOTIDE SEQUENCE [LARGE SCALE GENOMIC DNA]</scope>
    <source>
        <strain evidence="8 9">Y1</strain>
    </source>
</reference>
<dbReference type="InterPro" id="IPR036286">
    <property type="entry name" value="LexA/Signal_pep-like_sf"/>
</dbReference>
<protein>
    <recommendedName>
        <fullName evidence="5">Signal peptidase I</fullName>
        <ecNumber evidence="5">3.4.21.89</ecNumber>
    </recommendedName>
</protein>
<keyword evidence="3 6" id="KW-1133">Transmembrane helix</keyword>
<organism evidence="8 9">
    <name type="scientific">Ruminococcus flavefaciens</name>
    <dbReference type="NCBI Taxonomy" id="1265"/>
    <lineage>
        <taxon>Bacteria</taxon>
        <taxon>Bacillati</taxon>
        <taxon>Bacillota</taxon>
        <taxon>Clostridia</taxon>
        <taxon>Eubacteriales</taxon>
        <taxon>Oscillospiraceae</taxon>
        <taxon>Ruminococcus</taxon>
    </lineage>
</organism>
<dbReference type="SUPFAM" id="SSF51306">
    <property type="entry name" value="LexA/Signal peptidase"/>
    <property type="match status" value="1"/>
</dbReference>
<gene>
    <name evidence="8" type="ORF">SAMN04487860_11543</name>
</gene>
<dbReference type="GO" id="GO:0006465">
    <property type="term" value="P:signal peptide processing"/>
    <property type="evidence" value="ECO:0007669"/>
    <property type="project" value="UniProtKB-UniRule"/>
</dbReference>
<evidence type="ECO:0000313" key="9">
    <source>
        <dbReference type="Proteomes" id="UP000184394"/>
    </source>
</evidence>
<dbReference type="Pfam" id="PF10502">
    <property type="entry name" value="Peptidase_S26"/>
    <property type="match status" value="1"/>
</dbReference>
<dbReference type="GO" id="GO:0004252">
    <property type="term" value="F:serine-type endopeptidase activity"/>
    <property type="evidence" value="ECO:0007669"/>
    <property type="project" value="UniProtKB-UniRule"/>
</dbReference>
<comment type="subcellular location">
    <subcellularLocation>
        <location evidence="1">Membrane</location>
    </subcellularLocation>
</comment>
<evidence type="ECO:0000313" key="8">
    <source>
        <dbReference type="EMBL" id="SHM81165.1"/>
    </source>
</evidence>
<dbReference type="InterPro" id="IPR001733">
    <property type="entry name" value="Peptidase_S26B"/>
</dbReference>
<dbReference type="PANTHER" id="PTHR10806:SF6">
    <property type="entry name" value="SIGNAL PEPTIDASE COMPLEX CATALYTIC SUBUNIT SEC11"/>
    <property type="match status" value="1"/>
</dbReference>
<dbReference type="PANTHER" id="PTHR10806">
    <property type="entry name" value="SIGNAL PEPTIDASE COMPLEX CATALYTIC SUBUNIT SEC11"/>
    <property type="match status" value="1"/>
</dbReference>
<accession>A0A1M7LSH2</accession>
<evidence type="ECO:0000256" key="3">
    <source>
        <dbReference type="ARBA" id="ARBA00022989"/>
    </source>
</evidence>
<dbReference type="Proteomes" id="UP000184394">
    <property type="component" value="Unassembled WGS sequence"/>
</dbReference>
<dbReference type="GO" id="GO:0016020">
    <property type="term" value="C:membrane"/>
    <property type="evidence" value="ECO:0007669"/>
    <property type="project" value="UniProtKB-SubCell"/>
</dbReference>
<dbReference type="CDD" id="cd06530">
    <property type="entry name" value="S26_SPase_I"/>
    <property type="match status" value="1"/>
</dbReference>
<sequence>MRFVIIMTKIRKIFNTLYEIISTVIITVGIILAIVYLCGIRLYHVKSGSMRELLPVGSVCFVNTYSKYEDIKAGDVISFRVSNDMLVTHRAEKITDNGIITKGDSNITEDPDLVTKENYIGKTVFAIPYIGRIFGSLHTFKGLFMLGIIAVLLIISGIFYKKKEE</sequence>
<feature type="domain" description="Peptidase S26" evidence="7">
    <location>
        <begin position="19"/>
        <end position="83"/>
    </location>
</feature>
<feature type="transmembrane region" description="Helical" evidence="6">
    <location>
        <begin position="142"/>
        <end position="160"/>
    </location>
</feature>
<evidence type="ECO:0000256" key="6">
    <source>
        <dbReference type="SAM" id="Phobius"/>
    </source>
</evidence>
<evidence type="ECO:0000256" key="5">
    <source>
        <dbReference type="NCBIfam" id="TIGR02228"/>
    </source>
</evidence>
<evidence type="ECO:0000256" key="4">
    <source>
        <dbReference type="ARBA" id="ARBA00023136"/>
    </source>
</evidence>